<feature type="compositionally biased region" description="Basic and acidic residues" evidence="1">
    <location>
        <begin position="139"/>
        <end position="150"/>
    </location>
</feature>
<dbReference type="STRING" id="599839.J4GF98"/>
<dbReference type="AlphaFoldDB" id="J4GF98"/>
<dbReference type="RefSeq" id="XP_012184741.1">
    <property type="nucleotide sequence ID" value="XM_012329351.1"/>
</dbReference>
<organism evidence="2 3">
    <name type="scientific">Fibroporia radiculosa</name>
    <dbReference type="NCBI Taxonomy" id="599839"/>
    <lineage>
        <taxon>Eukaryota</taxon>
        <taxon>Fungi</taxon>
        <taxon>Dikarya</taxon>
        <taxon>Basidiomycota</taxon>
        <taxon>Agaricomycotina</taxon>
        <taxon>Agaricomycetes</taxon>
        <taxon>Polyporales</taxon>
        <taxon>Fibroporiaceae</taxon>
        <taxon>Fibroporia</taxon>
    </lineage>
</organism>
<feature type="region of interest" description="Disordered" evidence="1">
    <location>
        <begin position="113"/>
        <end position="217"/>
    </location>
</feature>
<feature type="region of interest" description="Disordered" evidence="1">
    <location>
        <begin position="851"/>
        <end position="903"/>
    </location>
</feature>
<feature type="compositionally biased region" description="Polar residues" evidence="1">
    <location>
        <begin position="989"/>
        <end position="998"/>
    </location>
</feature>
<feature type="compositionally biased region" description="Low complexity" evidence="1">
    <location>
        <begin position="719"/>
        <end position="735"/>
    </location>
</feature>
<accession>J4GF98</accession>
<dbReference type="EMBL" id="HE797191">
    <property type="protein sequence ID" value="CCM05458.1"/>
    <property type="molecule type" value="Genomic_DNA"/>
</dbReference>
<keyword evidence="3" id="KW-1185">Reference proteome</keyword>
<dbReference type="OrthoDB" id="3013446at2759"/>
<feature type="compositionally biased region" description="Basic and acidic residues" evidence="1">
    <location>
        <begin position="454"/>
        <end position="472"/>
    </location>
</feature>
<reference evidence="2 3" key="1">
    <citation type="journal article" date="2012" name="Appl. Environ. Microbiol.">
        <title>Short-read sequencing for genomic analysis of the brown rot fungus Fibroporia radiculosa.</title>
        <authorList>
            <person name="Tang J.D."/>
            <person name="Perkins A.D."/>
            <person name="Sonstegard T.S."/>
            <person name="Schroeder S.G."/>
            <person name="Burgess S.C."/>
            <person name="Diehl S.V."/>
        </authorList>
    </citation>
    <scope>NUCLEOTIDE SEQUENCE [LARGE SCALE GENOMIC DNA]</scope>
    <source>
        <strain evidence="2 3">TFFH 294</strain>
    </source>
</reference>
<dbReference type="GeneID" id="24100369"/>
<dbReference type="Proteomes" id="UP000006352">
    <property type="component" value="Unassembled WGS sequence"/>
</dbReference>
<evidence type="ECO:0000256" key="1">
    <source>
        <dbReference type="SAM" id="MobiDB-lite"/>
    </source>
</evidence>
<feature type="compositionally biased region" description="Polar residues" evidence="1">
    <location>
        <begin position="774"/>
        <end position="794"/>
    </location>
</feature>
<proteinExistence type="predicted"/>
<feature type="compositionally biased region" description="Polar residues" evidence="1">
    <location>
        <begin position="177"/>
        <end position="190"/>
    </location>
</feature>
<protein>
    <submittedName>
        <fullName evidence="2">Uncharacterized protein</fullName>
    </submittedName>
</protein>
<feature type="compositionally biased region" description="Low complexity" evidence="1">
    <location>
        <begin position="702"/>
        <end position="712"/>
    </location>
</feature>
<sequence>MATALHLPPPDTGPAFNEAATGLISPHIHMSNLANRLSASDLDVKNDRYPVLPASARPIPCATKPAPLFPEGPSRGSWVNYPIVNGSPRSWVSEKFMEPPIEGLALQQDAFPATHQPQSPNAEGMLTAYGMPSGSSPRLAERFSRDEPSQRRPSQGGSAELNRATADLVQGQDLGQRVSTYRQSQVQDQYHPSMIPSSPRHPPSLVPGAAPGPSVSPNSPMVGFSPGPSYSPAGMQVHISPKPRASAQFPTYITPGPGQKTANAAYAPAQIQKEEICIECAMRDQDMADVDATSPGVWERESDVLFEELIRREQEEEVTGIVHPDSIARPRSRGHPLSEDNLAKWLSVNPKEPSSRQQTLDSYVRSQRSLLEADALARAKAMRESQQLEDKMRDTYSQLRRSAYELGSNTQLADDGVRIKAPRSASVPLAPNGNANGREVTLLQNGMIVEHVDVRKEEKDDRDRKRREERDRSRARKSSRGSAIDVASVYSMPISSQRFQTDSGYFSGAKGNDSRYSQSFSPRPSSVLTMGDRPHMLPRAYSQASFSDMQSIGSTSSPRRSRFFGFKNLTAGWRSQDSLAPSGSMIDMHVALQREQQYLQDHPEAELGSTTPTLHLAGAFGQEEETSRTESPATQAPKKKNGFKKFWKIVTGGSSKGGSSSKGRNQSRSLEKPEDDAPLAPPPPISYLVNRERGISSRRHVSTPSLPSSVSPNTMSLYATSPTAPSSVVPSPTSSRQPIADKDNISDNRKDSGNHDLDEYHIDINSPDIEGRGRTTQSSSKTLSSYNGPQTPVSATLGVPTTVRRDKSLPPLPAESSVEFPQHAMPDSRPQTMFTYDGRMSLSRDLVAPQLLPPSAPFRNAEPRRQSFSGLASSPHPAVRSLPLKGVYGRMTPGPGSPSSISEARYGEFGASKLSLGWDALQGTQTSKPKQRKSRFGLASLFSKKSSGGGGDNKENGAVEAEYAASTFRTSASDREDATTGNLYGGSGSAHSSNVQRMSMASRKNIAELVEQDSEFVAYRYPSTDQRLDLR</sequence>
<feature type="compositionally biased region" description="Low complexity" evidence="1">
    <location>
        <begin position="936"/>
        <end position="946"/>
    </location>
</feature>
<feature type="compositionally biased region" description="Basic and acidic residues" evidence="1">
    <location>
        <begin position="739"/>
        <end position="762"/>
    </location>
</feature>
<feature type="region of interest" description="Disordered" evidence="1">
    <location>
        <begin position="620"/>
        <end position="832"/>
    </location>
</feature>
<evidence type="ECO:0000313" key="3">
    <source>
        <dbReference type="Proteomes" id="UP000006352"/>
    </source>
</evidence>
<gene>
    <name evidence="2" type="ORF">FIBRA_07678</name>
</gene>
<evidence type="ECO:0000313" key="2">
    <source>
        <dbReference type="EMBL" id="CCM05458.1"/>
    </source>
</evidence>
<dbReference type="InParanoid" id="J4GF98"/>
<feature type="region of interest" description="Disordered" evidence="1">
    <location>
        <begin position="454"/>
        <end position="482"/>
    </location>
</feature>
<name>J4GF98_9APHY</name>
<feature type="region of interest" description="Disordered" evidence="1">
    <location>
        <begin position="922"/>
        <end position="998"/>
    </location>
</feature>
<dbReference type="HOGENOM" id="CLU_011217_0_0_1"/>
<feature type="compositionally biased region" description="Basic residues" evidence="1">
    <location>
        <begin position="637"/>
        <end position="647"/>
    </location>
</feature>